<dbReference type="Proteomes" id="UP000823588">
    <property type="component" value="Unassembled WGS sequence"/>
</dbReference>
<dbReference type="AlphaFoldDB" id="A0A8T4GIB5"/>
<dbReference type="EMBL" id="JAGGKQ010000011">
    <property type="protein sequence ID" value="MBP1922755.1"/>
    <property type="molecule type" value="Genomic_DNA"/>
</dbReference>
<reference evidence="2" key="1">
    <citation type="submission" date="2021-03" db="EMBL/GenBank/DDBJ databases">
        <title>Genomic Encyclopedia of Type Strains, Phase IV (KMG-IV): sequencing the most valuable type-strain genomes for metagenomic binning, comparative biology and taxonomic classification.</title>
        <authorList>
            <person name="Goeker M."/>
        </authorList>
    </citation>
    <scope>NUCLEOTIDE SEQUENCE</scope>
    <source>
        <strain evidence="2">DSM 23564</strain>
    </source>
</reference>
<evidence type="ECO:0000256" key="1">
    <source>
        <dbReference type="SAM" id="MobiDB-lite"/>
    </source>
</evidence>
<feature type="region of interest" description="Disordered" evidence="1">
    <location>
        <begin position="1"/>
        <end position="58"/>
    </location>
</feature>
<sequence>MTRTMTADDDAEPIHTSTRVPPVEHADRVYRSTADVDPAPDDEPIAATRVSPAVTRFG</sequence>
<accession>A0A8T4GIB5</accession>
<evidence type="ECO:0000313" key="3">
    <source>
        <dbReference type="Proteomes" id="UP000823588"/>
    </source>
</evidence>
<protein>
    <submittedName>
        <fullName evidence="2">Uncharacterized protein</fullName>
    </submittedName>
</protein>
<comment type="caution">
    <text evidence="2">The sequence shown here is derived from an EMBL/GenBank/DDBJ whole genome shotgun (WGS) entry which is preliminary data.</text>
</comment>
<dbReference type="RefSeq" id="WP_209485202.1">
    <property type="nucleotide sequence ID" value="NZ_JAGGKQ010000011.1"/>
</dbReference>
<name>A0A8T4GIB5_9EURY</name>
<organism evidence="2 3">
    <name type="scientific">Halorubrum alkaliphilum</name>
    <dbReference type="NCBI Taxonomy" id="261290"/>
    <lineage>
        <taxon>Archaea</taxon>
        <taxon>Methanobacteriati</taxon>
        <taxon>Methanobacteriota</taxon>
        <taxon>Stenosarchaea group</taxon>
        <taxon>Halobacteria</taxon>
        <taxon>Halobacteriales</taxon>
        <taxon>Haloferacaceae</taxon>
        <taxon>Halorubrum</taxon>
    </lineage>
</organism>
<evidence type="ECO:0000313" key="2">
    <source>
        <dbReference type="EMBL" id="MBP1922755.1"/>
    </source>
</evidence>
<gene>
    <name evidence="2" type="ORF">J2751_001769</name>
</gene>
<keyword evidence="3" id="KW-1185">Reference proteome</keyword>
<proteinExistence type="predicted"/>